<dbReference type="Proteomes" id="UP000054321">
    <property type="component" value="Unassembled WGS sequence"/>
</dbReference>
<evidence type="ECO:0000256" key="1">
    <source>
        <dbReference type="ARBA" id="ARBA00000966"/>
    </source>
</evidence>
<dbReference type="Gene3D" id="2.40.40.10">
    <property type="entry name" value="RlpA-like domain"/>
    <property type="match status" value="1"/>
</dbReference>
<dbReference type="AlphaFoldDB" id="A0A0C3H5Q2"/>
<keyword evidence="9" id="KW-0624">Polysaccharide degradation</keyword>
<accession>A0A0C3H5Q2</accession>
<evidence type="ECO:0000256" key="3">
    <source>
        <dbReference type="ARBA" id="ARBA00012601"/>
    </source>
</evidence>
<reference evidence="14" key="2">
    <citation type="submission" date="2015-01" db="EMBL/GenBank/DDBJ databases">
        <title>Evolutionary Origins and Diversification of the Mycorrhizal Mutualists.</title>
        <authorList>
            <consortium name="DOE Joint Genome Institute"/>
            <consortium name="Mycorrhizal Genomics Consortium"/>
            <person name="Kohler A."/>
            <person name="Kuo A."/>
            <person name="Nagy L.G."/>
            <person name="Floudas D."/>
            <person name="Copeland A."/>
            <person name="Barry K.W."/>
            <person name="Cichocki N."/>
            <person name="Veneault-Fourrey C."/>
            <person name="LaButti K."/>
            <person name="Lindquist E.A."/>
            <person name="Lipzen A."/>
            <person name="Lundell T."/>
            <person name="Morin E."/>
            <person name="Murat C."/>
            <person name="Riley R."/>
            <person name="Ohm R."/>
            <person name="Sun H."/>
            <person name="Tunlid A."/>
            <person name="Henrissat B."/>
            <person name="Grigoriev I.V."/>
            <person name="Hibbett D.S."/>
            <person name="Martin F."/>
        </authorList>
    </citation>
    <scope>NUCLEOTIDE SEQUENCE [LARGE SCALE GENOMIC DNA]</scope>
    <source>
        <strain evidence="14">Zn</strain>
    </source>
</reference>
<evidence type="ECO:0000256" key="6">
    <source>
        <dbReference type="ARBA" id="ARBA00023001"/>
    </source>
</evidence>
<sequence>MIRPKPNAQASGSGTTTRYWDCCKSSCGWPGKATLASGSNPVTSCDANDNPITNYNAASGCGSGGSAYMCTTQQPWAVSEDLSYGFAATSIAGGTEATWCCACYKLTFTSGPVAGKQMIVQATNTGGDLGSNQFDLAMPGGGFGIFNGCTPEWGTPAGGWGAQYGGISDRSQCDSFPPALQPGCYWRFDWFQDADNPTVTFQQVECPAALTAKTGCVRANDVISESPTEPSESPTEPSESPTEPSESPTGPSVVPTNAPTASGGSGTSTSTSARSTTTITSSCGTAVLKYGQCGGEGWTGGTVCAAGSTCTYSNEWYSQCL</sequence>
<dbReference type="GO" id="GO:0030248">
    <property type="term" value="F:cellulose binding"/>
    <property type="evidence" value="ECO:0007669"/>
    <property type="project" value="InterPro"/>
</dbReference>
<dbReference type="InterPro" id="IPR000334">
    <property type="entry name" value="Glyco_hydro_45"/>
</dbReference>
<dbReference type="InterPro" id="IPR000254">
    <property type="entry name" value="CBD"/>
</dbReference>
<dbReference type="Pfam" id="PF02015">
    <property type="entry name" value="Glyco_hydro_45"/>
    <property type="match status" value="1"/>
</dbReference>
<comment type="similarity">
    <text evidence="2">Belongs to the glycosyl hydrolase 45 (cellulase K) family.</text>
</comment>
<feature type="compositionally biased region" description="Low complexity" evidence="11">
    <location>
        <begin position="224"/>
        <end position="276"/>
    </location>
</feature>
<dbReference type="SUPFAM" id="SSF50685">
    <property type="entry name" value="Barwin-like endoglucanases"/>
    <property type="match status" value="1"/>
</dbReference>
<reference evidence="13 14" key="1">
    <citation type="submission" date="2014-04" db="EMBL/GenBank/DDBJ databases">
        <authorList>
            <consortium name="DOE Joint Genome Institute"/>
            <person name="Kuo A."/>
            <person name="Martino E."/>
            <person name="Perotto S."/>
            <person name="Kohler A."/>
            <person name="Nagy L.G."/>
            <person name="Floudas D."/>
            <person name="Copeland A."/>
            <person name="Barry K.W."/>
            <person name="Cichocki N."/>
            <person name="Veneault-Fourrey C."/>
            <person name="LaButti K."/>
            <person name="Lindquist E.A."/>
            <person name="Lipzen A."/>
            <person name="Lundell T."/>
            <person name="Morin E."/>
            <person name="Murat C."/>
            <person name="Sun H."/>
            <person name="Tunlid A."/>
            <person name="Henrissat B."/>
            <person name="Grigoriev I.V."/>
            <person name="Hibbett D.S."/>
            <person name="Martin F."/>
            <person name="Nordberg H.P."/>
            <person name="Cantor M.N."/>
            <person name="Hua S.X."/>
        </authorList>
    </citation>
    <scope>NUCLEOTIDE SEQUENCE [LARGE SCALE GENOMIC DNA]</scope>
    <source>
        <strain evidence="13 14">Zn</strain>
    </source>
</reference>
<keyword evidence="4" id="KW-0732">Signal</keyword>
<dbReference type="HOGENOM" id="CLU_045022_1_0_1"/>
<comment type="catalytic activity">
    <reaction evidence="1 10">
        <text>Endohydrolysis of (1-&gt;4)-beta-D-glucosidic linkages in cellulose, lichenin and cereal beta-D-glucans.</text>
        <dbReference type="EC" id="3.2.1.4"/>
    </reaction>
</comment>
<dbReference type="InterPro" id="IPR052288">
    <property type="entry name" value="GH45_Enzymes"/>
</dbReference>
<evidence type="ECO:0000256" key="10">
    <source>
        <dbReference type="PROSITE-ProRule" id="PRU10069"/>
    </source>
</evidence>
<dbReference type="PANTHER" id="PTHR39730">
    <property type="entry name" value="ENDOGLUCANASE 1"/>
    <property type="match status" value="1"/>
</dbReference>
<dbReference type="SUPFAM" id="SSF57180">
    <property type="entry name" value="Cellulose-binding domain"/>
    <property type="match status" value="1"/>
</dbReference>
<evidence type="ECO:0000313" key="14">
    <source>
        <dbReference type="Proteomes" id="UP000054321"/>
    </source>
</evidence>
<evidence type="ECO:0000256" key="8">
    <source>
        <dbReference type="ARBA" id="ARBA00023295"/>
    </source>
</evidence>
<dbReference type="GO" id="GO:0030245">
    <property type="term" value="P:cellulose catabolic process"/>
    <property type="evidence" value="ECO:0007669"/>
    <property type="project" value="UniProtKB-KW"/>
</dbReference>
<keyword evidence="6" id="KW-0136">Cellulose degradation</keyword>
<dbReference type="EC" id="3.2.1.4" evidence="3 10"/>
<gene>
    <name evidence="13" type="ORF">OIDMADRAFT_43696</name>
</gene>
<dbReference type="InParanoid" id="A0A0C3H5Q2"/>
<dbReference type="OrthoDB" id="10035502at2759"/>
<proteinExistence type="inferred from homology"/>
<keyword evidence="7" id="KW-0119">Carbohydrate metabolism</keyword>
<dbReference type="Pfam" id="PF00734">
    <property type="entry name" value="CBM_1"/>
    <property type="match status" value="1"/>
</dbReference>
<feature type="domain" description="CBM1" evidence="12">
    <location>
        <begin position="285"/>
        <end position="321"/>
    </location>
</feature>
<evidence type="ECO:0000256" key="2">
    <source>
        <dbReference type="ARBA" id="ARBA00007793"/>
    </source>
</evidence>
<evidence type="ECO:0000313" key="13">
    <source>
        <dbReference type="EMBL" id="KIM97776.1"/>
    </source>
</evidence>
<dbReference type="PROSITE" id="PS51164">
    <property type="entry name" value="CBM1_2"/>
    <property type="match status" value="1"/>
</dbReference>
<evidence type="ECO:0000256" key="5">
    <source>
        <dbReference type="ARBA" id="ARBA00022801"/>
    </source>
</evidence>
<evidence type="ECO:0000256" key="11">
    <source>
        <dbReference type="SAM" id="MobiDB-lite"/>
    </source>
</evidence>
<dbReference type="STRING" id="913774.A0A0C3H5Q2"/>
<dbReference type="GO" id="GO:0005576">
    <property type="term" value="C:extracellular region"/>
    <property type="evidence" value="ECO:0007669"/>
    <property type="project" value="InterPro"/>
</dbReference>
<evidence type="ECO:0000256" key="7">
    <source>
        <dbReference type="ARBA" id="ARBA00023277"/>
    </source>
</evidence>
<name>A0A0C3H5Q2_OIDMZ</name>
<dbReference type="PANTHER" id="PTHR39730:SF1">
    <property type="entry name" value="ENDOGLUCANASE 1"/>
    <property type="match status" value="1"/>
</dbReference>
<protein>
    <recommendedName>
        <fullName evidence="3 10">Cellulase</fullName>
        <ecNumber evidence="3 10">3.2.1.4</ecNumber>
    </recommendedName>
</protein>
<keyword evidence="14" id="KW-1185">Reference proteome</keyword>
<feature type="active site" description="Nucleophile" evidence="10">
    <location>
        <position position="21"/>
    </location>
</feature>
<dbReference type="InterPro" id="IPR036908">
    <property type="entry name" value="RlpA-like_sf"/>
</dbReference>
<dbReference type="EMBL" id="KN832881">
    <property type="protein sequence ID" value="KIM97776.1"/>
    <property type="molecule type" value="Genomic_DNA"/>
</dbReference>
<evidence type="ECO:0000256" key="4">
    <source>
        <dbReference type="ARBA" id="ARBA00022729"/>
    </source>
</evidence>
<keyword evidence="5" id="KW-0378">Hydrolase</keyword>
<dbReference type="SMART" id="SM00236">
    <property type="entry name" value="fCBD"/>
    <property type="match status" value="1"/>
</dbReference>
<dbReference type="PROSITE" id="PS01140">
    <property type="entry name" value="GLYCOSYL_HYDROL_F45"/>
    <property type="match status" value="1"/>
</dbReference>
<dbReference type="PROSITE" id="PS00562">
    <property type="entry name" value="CBM1_1"/>
    <property type="match status" value="1"/>
</dbReference>
<evidence type="ECO:0000259" key="12">
    <source>
        <dbReference type="PROSITE" id="PS51164"/>
    </source>
</evidence>
<organism evidence="13 14">
    <name type="scientific">Oidiodendron maius (strain Zn)</name>
    <dbReference type="NCBI Taxonomy" id="913774"/>
    <lineage>
        <taxon>Eukaryota</taxon>
        <taxon>Fungi</taxon>
        <taxon>Dikarya</taxon>
        <taxon>Ascomycota</taxon>
        <taxon>Pezizomycotina</taxon>
        <taxon>Leotiomycetes</taxon>
        <taxon>Leotiomycetes incertae sedis</taxon>
        <taxon>Myxotrichaceae</taxon>
        <taxon>Oidiodendron</taxon>
    </lineage>
</organism>
<feature type="region of interest" description="Disordered" evidence="11">
    <location>
        <begin position="223"/>
        <end position="276"/>
    </location>
</feature>
<dbReference type="InterPro" id="IPR035971">
    <property type="entry name" value="CBD_sf"/>
</dbReference>
<evidence type="ECO:0000256" key="9">
    <source>
        <dbReference type="ARBA" id="ARBA00023326"/>
    </source>
</evidence>
<keyword evidence="8" id="KW-0326">Glycosidase</keyword>
<dbReference type="GO" id="GO:0008810">
    <property type="term" value="F:cellulase activity"/>
    <property type="evidence" value="ECO:0007669"/>
    <property type="project" value="UniProtKB-EC"/>
</dbReference>